<name>A0AB33IY42_9BACT</name>
<evidence type="ECO:0000259" key="2">
    <source>
        <dbReference type="Pfam" id="PF19556"/>
    </source>
</evidence>
<sequence>MMTEAVDLTLVIRKSGNGLTVSVLPKSNSLKDEAQNHIVPLTVSGQPQELDADFIRTIGQPVQRVAGLITNMKEFERQADKASANSKAAKEAKSKETKEEREKREKCEKYLKKADELIAAKKHSEALAALKQARTFAKPQELQSIDEKIEAQKKELSRGSLFDMSAEPETVENAQPAAPQAQQQPVLQDAQQPQAVQQVAMPQQPAPAPQAMPMQQNPPVQQQPYPQPVPQPAYPQQPAQGQPMQNQYPIYAQPVVNGQQAYPDSRQQGYVQQPTEFMQPQASEDIRRYAEQGYDPGEYAGYPDFPTSMLNKCTIQQTQII</sequence>
<feature type="compositionally biased region" description="Low complexity" evidence="1">
    <location>
        <begin position="236"/>
        <end position="245"/>
    </location>
</feature>
<feature type="domain" description="ParB-related ThiF-related cassette protein E" evidence="2">
    <location>
        <begin position="1"/>
        <end position="164"/>
    </location>
</feature>
<dbReference type="InterPro" id="IPR022273">
    <property type="entry name" value="PRTRC_protein-E"/>
</dbReference>
<organism evidence="3">
    <name type="scientific">Prevotella sp. GTC17253</name>
    <dbReference type="NCBI Taxonomy" id="3236793"/>
    <lineage>
        <taxon>Bacteria</taxon>
        <taxon>Pseudomonadati</taxon>
        <taxon>Bacteroidota</taxon>
        <taxon>Bacteroidia</taxon>
        <taxon>Bacteroidales</taxon>
        <taxon>Prevotellaceae</taxon>
        <taxon>Prevotella</taxon>
    </lineage>
</organism>
<feature type="compositionally biased region" description="Low complexity" evidence="1">
    <location>
        <begin position="174"/>
        <end position="203"/>
    </location>
</feature>
<proteinExistence type="predicted"/>
<evidence type="ECO:0000313" key="3">
    <source>
        <dbReference type="EMBL" id="BFO70747.1"/>
    </source>
</evidence>
<accession>A0AB33IY42</accession>
<dbReference type="NCBIfam" id="TIGR03741">
    <property type="entry name" value="PRTRC_E"/>
    <property type="match status" value="1"/>
</dbReference>
<dbReference type="Pfam" id="PF19556">
    <property type="entry name" value="PRTRC_E"/>
    <property type="match status" value="1"/>
</dbReference>
<reference evidence="3" key="1">
    <citation type="submission" date="2024-07" db="EMBL/GenBank/DDBJ databases">
        <title>Complete genome sequence of Prevotella sp. YM-2024 GTC17253.</title>
        <authorList>
            <person name="Hayashi M."/>
            <person name="Muto Y."/>
            <person name="Tanaka K."/>
            <person name="Niwa H."/>
        </authorList>
    </citation>
    <scope>NUCLEOTIDE SEQUENCE</scope>
    <source>
        <strain evidence="3">GTC17253</strain>
    </source>
</reference>
<dbReference type="AlphaFoldDB" id="A0AB33IY42"/>
<gene>
    <name evidence="3" type="ORF">GTC17253_07130</name>
</gene>
<protein>
    <recommendedName>
        <fullName evidence="2">ParB-related ThiF-related cassette protein E domain-containing protein</fullName>
    </recommendedName>
</protein>
<feature type="compositionally biased region" description="Low complexity" evidence="1">
    <location>
        <begin position="211"/>
        <end position="224"/>
    </location>
</feature>
<feature type="region of interest" description="Disordered" evidence="1">
    <location>
        <begin position="167"/>
        <end position="245"/>
    </location>
</feature>
<dbReference type="EMBL" id="AP035785">
    <property type="protein sequence ID" value="BFO70747.1"/>
    <property type="molecule type" value="Genomic_DNA"/>
</dbReference>
<evidence type="ECO:0000256" key="1">
    <source>
        <dbReference type="SAM" id="MobiDB-lite"/>
    </source>
</evidence>
<feature type="compositionally biased region" description="Pro residues" evidence="1">
    <location>
        <begin position="225"/>
        <end position="235"/>
    </location>
</feature>
<feature type="compositionally biased region" description="Basic and acidic residues" evidence="1">
    <location>
        <begin position="88"/>
        <end position="104"/>
    </location>
</feature>
<feature type="region of interest" description="Disordered" evidence="1">
    <location>
        <begin position="79"/>
        <end position="104"/>
    </location>
</feature>